<dbReference type="RefSeq" id="WP_281877380.1">
    <property type="nucleotide sequence ID" value="NZ_AP026978.1"/>
</dbReference>
<dbReference type="EMBL" id="AP026978">
    <property type="protein sequence ID" value="BDT97428.1"/>
    <property type="molecule type" value="Genomic_DNA"/>
</dbReference>
<dbReference type="Proteomes" id="UP001317870">
    <property type="component" value="Chromosome"/>
</dbReference>
<evidence type="ECO:0000313" key="3">
    <source>
        <dbReference type="Proteomes" id="UP001317870"/>
    </source>
</evidence>
<gene>
    <name evidence="2" type="ORF">IFM12276_04570</name>
</gene>
<proteinExistence type="predicted"/>
<evidence type="ECO:0000256" key="1">
    <source>
        <dbReference type="SAM" id="MobiDB-lite"/>
    </source>
</evidence>
<evidence type="ECO:0000313" key="2">
    <source>
        <dbReference type="EMBL" id="BDT97428.1"/>
    </source>
</evidence>
<keyword evidence="3" id="KW-1185">Reference proteome</keyword>
<reference evidence="2 3" key="1">
    <citation type="submission" date="2022-11" db="EMBL/GenBank/DDBJ databases">
        <title>Genome Sequencing of Nocardia sp. ON39_IFM12276 and assembly.</title>
        <authorList>
            <person name="Shimojima M."/>
            <person name="Toyokawa M."/>
            <person name="Uesaka K."/>
        </authorList>
    </citation>
    <scope>NUCLEOTIDE SEQUENCE [LARGE SCALE GENOMIC DNA]</scope>
    <source>
        <strain evidence="2 3">IFM 12276</strain>
    </source>
</reference>
<name>A0ABM8CR45_9NOCA</name>
<accession>A0ABM8CR45</accession>
<organism evidence="2 3">
    <name type="scientific">Nocardia sputorum</name>
    <dbReference type="NCBI Taxonomy" id="2984338"/>
    <lineage>
        <taxon>Bacteria</taxon>
        <taxon>Bacillati</taxon>
        <taxon>Actinomycetota</taxon>
        <taxon>Actinomycetes</taxon>
        <taxon>Mycobacteriales</taxon>
        <taxon>Nocardiaceae</taxon>
        <taxon>Nocardia</taxon>
    </lineage>
</organism>
<sequence>MTTGTADATFDFLLCSTVPLVLAPLGPWPPTGARLRGVVRPDSPHARIALSVAEDISTAVALDFDLVAEGGGLDVGAAVDHLRFTVAPAVADLRLVHEHSPRDSHGNVVVAASETGFGSSAVPISSDQRLFSLFSLLVHGGGIPWFEDLYTFAGFMFTDPRVCRIYLRMTATGLTYGVDLPLVGTDGRPMLGFSNLPQELAPLVRNGDLATRRVLDDTDDYCTAVVDLGTWLGPAGTVPRDPGTAEEESPEPSTPWEWMSNETLPPRD</sequence>
<feature type="region of interest" description="Disordered" evidence="1">
    <location>
        <begin position="235"/>
        <end position="268"/>
    </location>
</feature>
<protein>
    <submittedName>
        <fullName evidence="2">Uncharacterized protein</fullName>
    </submittedName>
</protein>